<dbReference type="GO" id="GO:0016020">
    <property type="term" value="C:membrane"/>
    <property type="evidence" value="ECO:0007669"/>
    <property type="project" value="UniProtKB-SubCell"/>
</dbReference>
<evidence type="ECO:0000256" key="3">
    <source>
        <dbReference type="ARBA" id="ARBA00022692"/>
    </source>
</evidence>
<evidence type="ECO:0000256" key="6">
    <source>
        <dbReference type="ARBA" id="ARBA00023136"/>
    </source>
</evidence>
<accession>A0A078MGR5</accession>
<feature type="transmembrane region" description="Helical" evidence="7">
    <location>
        <begin position="121"/>
        <end position="142"/>
    </location>
</feature>
<evidence type="ECO:0000256" key="5">
    <source>
        <dbReference type="ARBA" id="ARBA00022989"/>
    </source>
</evidence>
<dbReference type="PANTHER" id="PTHR43731">
    <property type="entry name" value="RHOMBOID PROTEASE"/>
    <property type="match status" value="1"/>
</dbReference>
<reference evidence="9" key="1">
    <citation type="submission" date="2014-07" db="EMBL/GenBank/DDBJ databases">
        <authorList>
            <person name="Urmite Genomes Urmite Genomes"/>
        </authorList>
    </citation>
    <scope>NUCLEOTIDE SEQUENCE</scope>
    <source>
        <strain evidence="9">13S34_air</strain>
    </source>
</reference>
<keyword evidence="6 7" id="KW-0472">Membrane</keyword>
<dbReference type="Pfam" id="PF01694">
    <property type="entry name" value="Rhomboid"/>
    <property type="match status" value="1"/>
</dbReference>
<keyword evidence="4" id="KW-0378">Hydrolase</keyword>
<dbReference type="GO" id="GO:0006508">
    <property type="term" value="P:proteolysis"/>
    <property type="evidence" value="ECO:0007669"/>
    <property type="project" value="UniProtKB-KW"/>
</dbReference>
<evidence type="ECO:0000256" key="4">
    <source>
        <dbReference type="ARBA" id="ARBA00022801"/>
    </source>
</evidence>
<evidence type="ECO:0000256" key="7">
    <source>
        <dbReference type="SAM" id="Phobius"/>
    </source>
</evidence>
<feature type="domain" description="Peptidase S54 rhomboid" evidence="8">
    <location>
        <begin position="55"/>
        <end position="190"/>
    </location>
</feature>
<dbReference type="InterPro" id="IPR022764">
    <property type="entry name" value="Peptidase_S54_rhomboid_dom"/>
</dbReference>
<evidence type="ECO:0000256" key="2">
    <source>
        <dbReference type="ARBA" id="ARBA00009045"/>
    </source>
</evidence>
<gene>
    <name evidence="9" type="primary">gluP_2</name>
    <name evidence="9" type="ORF">BN1050_01720</name>
</gene>
<proteinExistence type="inferred from homology"/>
<feature type="transmembrane region" description="Helical" evidence="7">
    <location>
        <begin position="12"/>
        <end position="30"/>
    </location>
</feature>
<feature type="transmembrane region" description="Helical" evidence="7">
    <location>
        <begin position="96"/>
        <end position="115"/>
    </location>
</feature>
<keyword evidence="5 7" id="KW-1133">Transmembrane helix</keyword>
<dbReference type="InterPro" id="IPR050925">
    <property type="entry name" value="Rhomboid_protease_S54"/>
</dbReference>
<evidence type="ECO:0000313" key="9">
    <source>
        <dbReference type="EMBL" id="CEA03866.1"/>
    </source>
</evidence>
<evidence type="ECO:0000256" key="1">
    <source>
        <dbReference type="ARBA" id="ARBA00004141"/>
    </source>
</evidence>
<dbReference type="SUPFAM" id="SSF144091">
    <property type="entry name" value="Rhomboid-like"/>
    <property type="match status" value="1"/>
</dbReference>
<dbReference type="InterPro" id="IPR035952">
    <property type="entry name" value="Rhomboid-like_sf"/>
</dbReference>
<feature type="transmembrane region" description="Helical" evidence="7">
    <location>
        <begin position="149"/>
        <end position="166"/>
    </location>
</feature>
<evidence type="ECO:0000259" key="8">
    <source>
        <dbReference type="Pfam" id="PF01694"/>
    </source>
</evidence>
<protein>
    <submittedName>
        <fullName evidence="9">Rhomboid protease GluP</fullName>
    </submittedName>
</protein>
<organism evidence="9">
    <name type="scientific">Metalysinibacillus saudimassiliensis</name>
    <dbReference type="NCBI Taxonomy" id="1461583"/>
    <lineage>
        <taxon>Bacteria</taxon>
        <taxon>Bacillati</taxon>
        <taxon>Bacillota</taxon>
        <taxon>Bacilli</taxon>
        <taxon>Bacillales</taxon>
        <taxon>Caryophanaceae</taxon>
        <taxon>Metalysinibacillus</taxon>
    </lineage>
</organism>
<dbReference type="GO" id="GO:0004252">
    <property type="term" value="F:serine-type endopeptidase activity"/>
    <property type="evidence" value="ECO:0007669"/>
    <property type="project" value="InterPro"/>
</dbReference>
<dbReference type="PANTHER" id="PTHR43731:SF14">
    <property type="entry name" value="PRESENILIN-ASSOCIATED RHOMBOID-LIKE PROTEIN, MITOCHONDRIAL"/>
    <property type="match status" value="1"/>
</dbReference>
<dbReference type="Gene3D" id="1.20.1540.10">
    <property type="entry name" value="Rhomboid-like"/>
    <property type="match status" value="1"/>
</dbReference>
<sequence length="202" mass="22862">MFKRTENFKEYTTLYPVASTLIALNIIIYLTRFIPTYGDIIFALGAQYNLAIAEGQYWRVLTSMFLHADFMHVLMNMFWLFLFGPELELLMGKLRFLTIFVSAGLIGNLATFILYDANYLSVGASGAIFGIMGAYAALIYYTRKMMPELRQLILPLILVSVVMTFIQPNINAAAHLGGLAGGFLLGLIYLHPKRVNKWRARL</sequence>
<feature type="transmembrane region" description="Helical" evidence="7">
    <location>
        <begin position="64"/>
        <end position="84"/>
    </location>
</feature>
<comment type="similarity">
    <text evidence="2">Belongs to the peptidase S54 family.</text>
</comment>
<dbReference type="PATRIC" id="fig|1461583.4.peg.1648"/>
<dbReference type="HOGENOM" id="CLU_055068_3_1_9"/>
<keyword evidence="3 7" id="KW-0812">Transmembrane</keyword>
<name>A0A078MGR5_9BACL</name>
<keyword evidence="9" id="KW-0645">Protease</keyword>
<comment type="subcellular location">
    <subcellularLocation>
        <location evidence="1">Membrane</location>
        <topology evidence="1">Multi-pass membrane protein</topology>
    </subcellularLocation>
</comment>
<dbReference type="EMBL" id="LN483075">
    <property type="protein sequence ID" value="CEA03866.1"/>
    <property type="molecule type" value="Genomic_DNA"/>
</dbReference>
<dbReference type="AlphaFoldDB" id="A0A078MGR5"/>
<feature type="transmembrane region" description="Helical" evidence="7">
    <location>
        <begin position="172"/>
        <end position="191"/>
    </location>
</feature>